<dbReference type="PANTHER" id="PTHR47331:SF5">
    <property type="entry name" value="RIBONUCLEASE H"/>
    <property type="match status" value="1"/>
</dbReference>
<accession>A0A4C1VEL2</accession>
<dbReference type="PANTHER" id="PTHR47331">
    <property type="entry name" value="PHD-TYPE DOMAIN-CONTAINING PROTEIN"/>
    <property type="match status" value="1"/>
</dbReference>
<evidence type="ECO:0000259" key="1">
    <source>
        <dbReference type="Pfam" id="PF18701"/>
    </source>
</evidence>
<protein>
    <recommendedName>
        <fullName evidence="1">DUF5641 domain-containing protein</fullName>
    </recommendedName>
</protein>
<evidence type="ECO:0000313" key="2">
    <source>
        <dbReference type="EMBL" id="GBP37266.1"/>
    </source>
</evidence>
<name>A0A4C1VEL2_EUMVA</name>
<gene>
    <name evidence="2" type="ORF">EVAR_35699_1</name>
</gene>
<dbReference type="Proteomes" id="UP000299102">
    <property type="component" value="Unassembled WGS sequence"/>
</dbReference>
<reference evidence="2 3" key="1">
    <citation type="journal article" date="2019" name="Commun. Biol.">
        <title>The bagworm genome reveals a unique fibroin gene that provides high tensile strength.</title>
        <authorList>
            <person name="Kono N."/>
            <person name="Nakamura H."/>
            <person name="Ohtoshi R."/>
            <person name="Tomita M."/>
            <person name="Numata K."/>
            <person name="Arakawa K."/>
        </authorList>
    </citation>
    <scope>NUCLEOTIDE SEQUENCE [LARGE SCALE GENOMIC DNA]</scope>
</reference>
<dbReference type="InterPro" id="IPR040676">
    <property type="entry name" value="DUF5641"/>
</dbReference>
<organism evidence="2 3">
    <name type="scientific">Eumeta variegata</name>
    <name type="common">Bagworm moth</name>
    <name type="synonym">Eumeta japonica</name>
    <dbReference type="NCBI Taxonomy" id="151549"/>
    <lineage>
        <taxon>Eukaryota</taxon>
        <taxon>Metazoa</taxon>
        <taxon>Ecdysozoa</taxon>
        <taxon>Arthropoda</taxon>
        <taxon>Hexapoda</taxon>
        <taxon>Insecta</taxon>
        <taxon>Pterygota</taxon>
        <taxon>Neoptera</taxon>
        <taxon>Endopterygota</taxon>
        <taxon>Lepidoptera</taxon>
        <taxon>Glossata</taxon>
        <taxon>Ditrysia</taxon>
        <taxon>Tineoidea</taxon>
        <taxon>Psychidae</taxon>
        <taxon>Oiketicinae</taxon>
        <taxon>Eumeta</taxon>
    </lineage>
</organism>
<sequence length="191" mass="21721">MGCANHLPNHACRTPRDSSQFHTVVCYTRTPSLHGTTRHADRDVPDNETNFTKVDKELKEAALEVEKAQTREETLHTLLLEVGHIINSRPLTPVEPDLNREALTPYHFLIGRSCSVSTIVGHLEPKVEDLVLIADKTMPRRFWPRGRVIKTIPGRDNKVRVVEIQAKLGILKRPTSRQVVLTWSLDRRTAK</sequence>
<keyword evidence="3" id="KW-1185">Reference proteome</keyword>
<evidence type="ECO:0000313" key="3">
    <source>
        <dbReference type="Proteomes" id="UP000299102"/>
    </source>
</evidence>
<proteinExistence type="predicted"/>
<dbReference type="OrthoDB" id="8958038at2759"/>
<feature type="domain" description="DUF5641" evidence="1">
    <location>
        <begin position="125"/>
        <end position="180"/>
    </location>
</feature>
<comment type="caution">
    <text evidence="2">The sequence shown here is derived from an EMBL/GenBank/DDBJ whole genome shotgun (WGS) entry which is preliminary data.</text>
</comment>
<dbReference type="Pfam" id="PF18701">
    <property type="entry name" value="DUF5641"/>
    <property type="match status" value="1"/>
</dbReference>
<dbReference type="AlphaFoldDB" id="A0A4C1VEL2"/>
<dbReference type="EMBL" id="BGZK01000331">
    <property type="protein sequence ID" value="GBP37266.1"/>
    <property type="molecule type" value="Genomic_DNA"/>
</dbReference>